<feature type="domain" description="ABC transporter" evidence="4">
    <location>
        <begin position="2"/>
        <end position="212"/>
    </location>
</feature>
<proteinExistence type="predicted"/>
<comment type="caution">
    <text evidence="5">The sequence shown here is derived from an EMBL/GenBank/DDBJ whole genome shotgun (WGS) entry which is preliminary data.</text>
</comment>
<dbReference type="PROSITE" id="PS00211">
    <property type="entry name" value="ABC_TRANSPORTER_1"/>
    <property type="match status" value="1"/>
</dbReference>
<dbReference type="PROSITE" id="PS50893">
    <property type="entry name" value="ABC_TRANSPORTER_2"/>
    <property type="match status" value="1"/>
</dbReference>
<dbReference type="PANTHER" id="PTHR42788">
    <property type="entry name" value="TAURINE IMPORT ATP-BINDING PROTEIN-RELATED"/>
    <property type="match status" value="1"/>
</dbReference>
<dbReference type="EMBL" id="BSDY01000002">
    <property type="protein sequence ID" value="GLI55016.1"/>
    <property type="molecule type" value="Genomic_DNA"/>
</dbReference>
<keyword evidence="2" id="KW-0547">Nucleotide-binding</keyword>
<name>A0A9W6GJJ9_9FUSO</name>
<dbReference type="GO" id="GO:0005524">
    <property type="term" value="F:ATP binding"/>
    <property type="evidence" value="ECO:0007669"/>
    <property type="project" value="UniProtKB-KW"/>
</dbReference>
<dbReference type="Gene3D" id="3.40.50.300">
    <property type="entry name" value="P-loop containing nucleotide triphosphate hydrolases"/>
    <property type="match status" value="1"/>
</dbReference>
<evidence type="ECO:0000256" key="1">
    <source>
        <dbReference type="ARBA" id="ARBA00022448"/>
    </source>
</evidence>
<dbReference type="RefSeq" id="WP_281833250.1">
    <property type="nucleotide sequence ID" value="NZ_BSDY01000002.1"/>
</dbReference>
<evidence type="ECO:0000313" key="6">
    <source>
        <dbReference type="Proteomes" id="UP001144471"/>
    </source>
</evidence>
<dbReference type="InterPro" id="IPR017871">
    <property type="entry name" value="ABC_transporter-like_CS"/>
</dbReference>
<dbReference type="SUPFAM" id="SSF52540">
    <property type="entry name" value="P-loop containing nucleoside triphosphate hydrolases"/>
    <property type="match status" value="1"/>
</dbReference>
<dbReference type="InterPro" id="IPR050166">
    <property type="entry name" value="ABC_transporter_ATP-bind"/>
</dbReference>
<dbReference type="AlphaFoldDB" id="A0A9W6GJJ9"/>
<dbReference type="InterPro" id="IPR003593">
    <property type="entry name" value="AAA+_ATPase"/>
</dbReference>
<evidence type="ECO:0000256" key="3">
    <source>
        <dbReference type="ARBA" id="ARBA00022840"/>
    </source>
</evidence>
<organism evidence="5 6">
    <name type="scientific">Propionigenium maris DSM 9537</name>
    <dbReference type="NCBI Taxonomy" id="1123000"/>
    <lineage>
        <taxon>Bacteria</taxon>
        <taxon>Fusobacteriati</taxon>
        <taxon>Fusobacteriota</taxon>
        <taxon>Fusobacteriia</taxon>
        <taxon>Fusobacteriales</taxon>
        <taxon>Fusobacteriaceae</taxon>
        <taxon>Propionigenium</taxon>
    </lineage>
</organism>
<evidence type="ECO:0000313" key="5">
    <source>
        <dbReference type="EMBL" id="GLI55016.1"/>
    </source>
</evidence>
<keyword evidence="6" id="KW-1185">Reference proteome</keyword>
<keyword evidence="1" id="KW-0813">Transport</keyword>
<dbReference type="PANTHER" id="PTHR42788:SF13">
    <property type="entry name" value="ALIPHATIC SULFONATES IMPORT ATP-BINDING PROTEIN SSUB"/>
    <property type="match status" value="1"/>
</dbReference>
<dbReference type="InterPro" id="IPR027417">
    <property type="entry name" value="P-loop_NTPase"/>
</dbReference>
<evidence type="ECO:0000256" key="2">
    <source>
        <dbReference type="ARBA" id="ARBA00022741"/>
    </source>
</evidence>
<dbReference type="InterPro" id="IPR003439">
    <property type="entry name" value="ABC_transporter-like_ATP-bd"/>
</dbReference>
<dbReference type="GO" id="GO:0016887">
    <property type="term" value="F:ATP hydrolysis activity"/>
    <property type="evidence" value="ECO:0007669"/>
    <property type="project" value="InterPro"/>
</dbReference>
<reference evidence="5" key="1">
    <citation type="submission" date="2022-12" db="EMBL/GenBank/DDBJ databases">
        <title>Reference genome sequencing for broad-spectrum identification of bacterial and archaeal isolates by mass spectrometry.</title>
        <authorList>
            <person name="Sekiguchi Y."/>
            <person name="Tourlousse D.M."/>
        </authorList>
    </citation>
    <scope>NUCLEOTIDE SEQUENCE</scope>
    <source>
        <strain evidence="5">10succ1</strain>
    </source>
</reference>
<evidence type="ECO:0000259" key="4">
    <source>
        <dbReference type="PROSITE" id="PS50893"/>
    </source>
</evidence>
<dbReference type="Pfam" id="PF00005">
    <property type="entry name" value="ABC_tran"/>
    <property type="match status" value="1"/>
</dbReference>
<accession>A0A9W6GJJ9</accession>
<protein>
    <recommendedName>
        <fullName evidence="4">ABC transporter domain-containing protein</fullName>
    </recommendedName>
</protein>
<dbReference type="Proteomes" id="UP001144471">
    <property type="component" value="Unassembled WGS sequence"/>
</dbReference>
<keyword evidence="3" id="KW-0067">ATP-binding</keyword>
<gene>
    <name evidence="5" type="ORF">PM10SUCC1_05310</name>
</gene>
<sequence length="214" mass="23749">MIKIKGLIKNFGTRNILDIDELNIEEGTITAIVGENGLGKSTLFNIIAGLDREYEGVVETGIGSKEVTLVQHPPLLLDRSVEENILYPLRIRGMARGSMEKRVGELLGLFNIEYLRKKNALSLSSGERQKVVLARALSFSPKLLLLDEPASNLDTVSAATIEGAIKDFNSKNKATVLLISHDREQVARVAHRTINLRDYMKNSLTEKGDTTYDR</sequence>
<dbReference type="SMART" id="SM00382">
    <property type="entry name" value="AAA"/>
    <property type="match status" value="1"/>
</dbReference>